<proteinExistence type="predicted"/>
<evidence type="ECO:0000313" key="2">
    <source>
        <dbReference type="EMBL" id="QHI36095.1"/>
    </source>
</evidence>
<feature type="signal peptide" evidence="1">
    <location>
        <begin position="1"/>
        <end position="20"/>
    </location>
</feature>
<dbReference type="RefSeq" id="WP_160128823.1">
    <property type="nucleotide sequence ID" value="NZ_CP019288.1"/>
</dbReference>
<protein>
    <recommendedName>
        <fullName evidence="4">DUF3575 domain-containing protein</fullName>
    </recommendedName>
</protein>
<dbReference type="OrthoDB" id="827620at2"/>
<keyword evidence="3" id="KW-1185">Reference proteome</keyword>
<feature type="chain" id="PRO_5029854518" description="DUF3575 domain-containing protein" evidence="1">
    <location>
        <begin position="21"/>
        <end position="208"/>
    </location>
</feature>
<sequence length="208" mass="23787">MKKIFIYVSLFMLSFLTVNSQNDTVSSDKKDVKQWDCFIGSSLFVLGNLASDPPNFYQINLGYRITQRDVISIEAITWTYYGPLGRPYGPDHGDAASDFPGKVRAIGAGLAYQRFLWKQGYAQVHMTALNQNYLDLSGDKIQSGFQLFTALRVGYQFKFLKNRFFIEPSLAVTFWPVNTNLPDSFQAQEDRFNNYFIGEPGLHFGYNF</sequence>
<dbReference type="AlphaFoldDB" id="A0A7L4ZHL5"/>
<gene>
    <name evidence="2" type="ORF">IMCC3317_14490</name>
</gene>
<dbReference type="Proteomes" id="UP000464657">
    <property type="component" value="Chromosome"/>
</dbReference>
<keyword evidence="1" id="KW-0732">Signal</keyword>
<organism evidence="2 3">
    <name type="scientific">Kordia antarctica</name>
    <dbReference type="NCBI Taxonomy" id="1218801"/>
    <lineage>
        <taxon>Bacteria</taxon>
        <taxon>Pseudomonadati</taxon>
        <taxon>Bacteroidota</taxon>
        <taxon>Flavobacteriia</taxon>
        <taxon>Flavobacteriales</taxon>
        <taxon>Flavobacteriaceae</taxon>
        <taxon>Kordia</taxon>
    </lineage>
</organism>
<dbReference type="KEGG" id="kan:IMCC3317_14490"/>
<reference evidence="2 3" key="1">
    <citation type="journal article" date="2013" name="Int. J. Syst. Evol. Microbiol.">
        <title>Kordia antarctica sp. nov., isolated from Antarctic seawater.</title>
        <authorList>
            <person name="Baek K."/>
            <person name="Choi A."/>
            <person name="Kang I."/>
            <person name="Lee K."/>
            <person name="Cho J.C."/>
        </authorList>
    </citation>
    <scope>NUCLEOTIDE SEQUENCE [LARGE SCALE GENOMIC DNA]</scope>
    <source>
        <strain evidence="2 3">IMCC3317</strain>
    </source>
</reference>
<evidence type="ECO:0000256" key="1">
    <source>
        <dbReference type="SAM" id="SignalP"/>
    </source>
</evidence>
<name>A0A7L4ZHL5_9FLAO</name>
<evidence type="ECO:0008006" key="4">
    <source>
        <dbReference type="Google" id="ProtNLM"/>
    </source>
</evidence>
<accession>A0A7L4ZHL5</accession>
<dbReference type="EMBL" id="CP019288">
    <property type="protein sequence ID" value="QHI36095.1"/>
    <property type="molecule type" value="Genomic_DNA"/>
</dbReference>
<evidence type="ECO:0000313" key="3">
    <source>
        <dbReference type="Proteomes" id="UP000464657"/>
    </source>
</evidence>